<evidence type="ECO:0000313" key="1">
    <source>
        <dbReference type="EMBL" id="AIQ62175.1"/>
    </source>
</evidence>
<name>A0A089LPZ0_9BACL</name>
<dbReference type="AlphaFoldDB" id="A0A089LPZ0"/>
<evidence type="ECO:0008006" key="3">
    <source>
        <dbReference type="Google" id="ProtNLM"/>
    </source>
</evidence>
<accession>A0A089LPZ0</accession>
<keyword evidence="2" id="KW-1185">Reference proteome</keyword>
<proteinExistence type="predicted"/>
<dbReference type="OrthoDB" id="2356617at2"/>
<dbReference type="EMBL" id="CP009286">
    <property type="protein sequence ID" value="AIQ62175.1"/>
    <property type="molecule type" value="Genomic_DNA"/>
</dbReference>
<dbReference type="Proteomes" id="UP000029507">
    <property type="component" value="Chromosome"/>
</dbReference>
<protein>
    <recommendedName>
        <fullName evidence="3">Spore coat protein</fullName>
    </recommendedName>
</protein>
<dbReference type="STRING" id="169760.PSTEL_02595"/>
<sequence length="73" mass="8378">MSYAFHEVLDVHEITAFKTICLTKAKTMQMLVSDPQLKSLMQLDAEISASQLQELGSIIKKAKEQEFTYEPYH</sequence>
<organism evidence="1 2">
    <name type="scientific">Paenibacillus stellifer</name>
    <dbReference type="NCBI Taxonomy" id="169760"/>
    <lineage>
        <taxon>Bacteria</taxon>
        <taxon>Bacillati</taxon>
        <taxon>Bacillota</taxon>
        <taxon>Bacilli</taxon>
        <taxon>Bacillales</taxon>
        <taxon>Paenibacillaceae</taxon>
        <taxon>Paenibacillus</taxon>
    </lineage>
</organism>
<dbReference type="RefSeq" id="WP_038693274.1">
    <property type="nucleotide sequence ID" value="NZ_CP009286.1"/>
</dbReference>
<dbReference type="HOGENOM" id="CLU_191305_0_0_9"/>
<gene>
    <name evidence="1" type="ORF">PSTEL_02595</name>
</gene>
<dbReference type="KEGG" id="pste:PSTEL_02595"/>
<evidence type="ECO:0000313" key="2">
    <source>
        <dbReference type="Proteomes" id="UP000029507"/>
    </source>
</evidence>
<reference evidence="1 2" key="1">
    <citation type="submission" date="2014-08" db="EMBL/GenBank/DDBJ databases">
        <title>Comparative genomics of the Paenibacillus odorifer group.</title>
        <authorList>
            <person name="den Bakker H.C."/>
            <person name="Tsai Y.-C."/>
            <person name="Martin N."/>
            <person name="Korlach J."/>
            <person name="Wiedmann M."/>
        </authorList>
    </citation>
    <scope>NUCLEOTIDE SEQUENCE [LARGE SCALE GENOMIC DNA]</scope>
    <source>
        <strain evidence="1 2">DSM 14472</strain>
    </source>
</reference>